<name>A0AAD8LH10_BABGI</name>
<dbReference type="InterPro" id="IPR008271">
    <property type="entry name" value="Ser/Thr_kinase_AS"/>
</dbReference>
<dbReference type="InterPro" id="IPR001849">
    <property type="entry name" value="PH_domain"/>
</dbReference>
<dbReference type="InterPro" id="IPR000719">
    <property type="entry name" value="Prot_kinase_dom"/>
</dbReference>
<dbReference type="SMART" id="SM00233">
    <property type="entry name" value="PH"/>
    <property type="match status" value="1"/>
</dbReference>
<dbReference type="PANTHER" id="PTHR24347">
    <property type="entry name" value="SERINE/THREONINE-PROTEIN KINASE"/>
    <property type="match status" value="1"/>
</dbReference>
<dbReference type="SMART" id="SM00220">
    <property type="entry name" value="S_TKc"/>
    <property type="match status" value="1"/>
</dbReference>
<feature type="compositionally biased region" description="Polar residues" evidence="9">
    <location>
        <begin position="243"/>
        <end position="255"/>
    </location>
</feature>
<comment type="subunit">
    <text evidence="1">Monomer.</text>
</comment>
<dbReference type="Gene3D" id="1.10.238.10">
    <property type="entry name" value="EF-hand"/>
    <property type="match status" value="1"/>
</dbReference>
<dbReference type="GO" id="GO:0005509">
    <property type="term" value="F:calcium ion binding"/>
    <property type="evidence" value="ECO:0007669"/>
    <property type="project" value="InterPro"/>
</dbReference>
<evidence type="ECO:0000256" key="3">
    <source>
        <dbReference type="ARBA" id="ARBA00022737"/>
    </source>
</evidence>
<dbReference type="FunFam" id="3.30.200.20:FF:000042">
    <property type="entry name" value="Aurora kinase A"/>
    <property type="match status" value="1"/>
</dbReference>
<dbReference type="SUPFAM" id="SSF52047">
    <property type="entry name" value="RNI-like"/>
    <property type="match status" value="1"/>
</dbReference>
<feature type="region of interest" description="Disordered" evidence="9">
    <location>
        <begin position="243"/>
        <end position="271"/>
    </location>
</feature>
<dbReference type="FunFam" id="1.10.510.10:FF:000571">
    <property type="entry name" value="Maternal embryonic leucine zipper kinase"/>
    <property type="match status" value="1"/>
</dbReference>
<dbReference type="GO" id="GO:0005524">
    <property type="term" value="F:ATP binding"/>
    <property type="evidence" value="ECO:0007669"/>
    <property type="project" value="UniProtKB-UniRule"/>
</dbReference>
<feature type="domain" description="Protein kinase" evidence="11">
    <location>
        <begin position="854"/>
        <end position="1110"/>
    </location>
</feature>
<dbReference type="SUPFAM" id="SSF47473">
    <property type="entry name" value="EF-hand"/>
    <property type="match status" value="1"/>
</dbReference>
<dbReference type="PROSITE" id="PS50011">
    <property type="entry name" value="PROTEIN_KINASE_DOM"/>
    <property type="match status" value="1"/>
</dbReference>
<dbReference type="Gene3D" id="1.10.510.10">
    <property type="entry name" value="Transferase(Phosphotransferase) domain 1"/>
    <property type="match status" value="1"/>
</dbReference>
<dbReference type="Proteomes" id="UP001230268">
    <property type="component" value="Unassembled WGS sequence"/>
</dbReference>
<dbReference type="PROSITE" id="PS00018">
    <property type="entry name" value="EF_HAND_1"/>
    <property type="match status" value="1"/>
</dbReference>
<organism evidence="13 14">
    <name type="scientific">Babesia gibsoni</name>
    <dbReference type="NCBI Taxonomy" id="33632"/>
    <lineage>
        <taxon>Eukaryota</taxon>
        <taxon>Sar</taxon>
        <taxon>Alveolata</taxon>
        <taxon>Apicomplexa</taxon>
        <taxon>Aconoidasida</taxon>
        <taxon>Piroplasmida</taxon>
        <taxon>Babesiidae</taxon>
        <taxon>Babesia</taxon>
    </lineage>
</organism>
<evidence type="ECO:0000256" key="6">
    <source>
        <dbReference type="ARBA" id="ARBA00022840"/>
    </source>
</evidence>
<evidence type="ECO:0000256" key="2">
    <source>
        <dbReference type="ARBA" id="ARBA00022614"/>
    </source>
</evidence>
<dbReference type="Pfam" id="PF00069">
    <property type="entry name" value="Pkinase"/>
    <property type="match status" value="1"/>
</dbReference>
<evidence type="ECO:0000256" key="7">
    <source>
        <dbReference type="ARBA" id="ARBA00024334"/>
    </source>
</evidence>
<dbReference type="InterPro" id="IPR001611">
    <property type="entry name" value="Leu-rich_rpt"/>
</dbReference>
<evidence type="ECO:0000256" key="9">
    <source>
        <dbReference type="SAM" id="MobiDB-lite"/>
    </source>
</evidence>
<accession>A0AAD8LH10</accession>
<feature type="binding site" evidence="8">
    <location>
        <position position="883"/>
    </location>
    <ligand>
        <name>ATP</name>
        <dbReference type="ChEBI" id="CHEBI:30616"/>
    </ligand>
</feature>
<feature type="domain" description="EF-hand" evidence="12">
    <location>
        <begin position="65"/>
        <end position="94"/>
    </location>
</feature>
<keyword evidence="5" id="KW-0106">Calcium</keyword>
<evidence type="ECO:0000259" key="11">
    <source>
        <dbReference type="PROSITE" id="PS50011"/>
    </source>
</evidence>
<sequence>MISPPGTRDSSIPKDLLSLSVSRLASSEYEVLKFLHKDLASRSDSVGINKETFLQYFNLPGLWGERLFRYFDMNGSNYIEFEEFIAGISICCRGTPSEKITVLFHVFDLNEDSVIRKAELVTMLSNFPMMAKRMKPEFNQTLASPSVASRSPSSDNIRAEYAEAGLESGEKSSRSVTGYVSAEGNPHEDNKMNIKKLRHDTVLFKSLISSLSKTSFQSALSSECVSRCDTLNNSIQKVNSISTGGRDCNTSTPDSFNGAENAVPSSPPDVNDVKSGISRRESHDSCHEKVMTNRSHSSFTKVDRKIRGRSMSQDFYDSYRRFNHPKSKSANYSDDSDTNKSVAHGHREKVKNCIQGLNEAEMYGKPSPEVVKRIKDSAVASMAATSIIEHENLTEADGGSLDILVESILEECDFNDNGHLDFDTFRVWVRKNNCVLSLFSQYLHEEVWGLRGNAFITSPENLEFFISSIGEVPSRPQNIVNEEEEKIAGSSQLDRRDRVTQRMVYQMFLVNKSEAETFKKCISSLENVVSEEILRYLHHVSDKIQENGRVRNFSKRESMESHSQIASSMKDVLSCPNCATPFFMCPVCFKRHECLSLYIDPEIYIICENCTRNQQETRFTKCWICEWNFSEASQMAITKRRQHKSQLLRRFRYRVRNSPRRGYHGAQSPSKTRKTDETSRRCLMKSSASILHSNSYVNRRLLSRSTTSSIKKNVSLSRDFSKLSLETMSSSIGVTDNGEWPLLRANAPTKAGYMYKRGKHFHKMEKRYYVLVDKLLYYYMDKQSTTPRGCIFLEGCYLNSVAKDKITTMYCLRICQKSKKLNRREFYVSSKTEFIEWVEALSVAMKQQSITQLYTICEQLGHGKFSVVYRAIYKSTGEEFAVKIVDKTKIGDQERELLRSEIAILSLLRNQHVIYLKDVNDTCDSLYIVMELVKGGELLDLINQVHRLSETHTHKIICQLLEIVAYLHKCGIIHRDIKPENILLTDKTEEATIKLTDFGLSTLCGPNEVLKQPCGTLAYVAPEVLTLQGYNQKADVWSIGVIMYLLLRGRLPFSVKYPGSMNMRSHYAVRFDGQYWEGVSTSAKDLIGRMLQVNADDRITVFEALEHVWVKNFVAVNYDEFANNGKDLGAAPDFIHSLRNTTDTTFVIPYSESCMNNLQALQNEAEEQGDKTLSTEIAEHNPRGCAQLSKRFHELALLAQRTLNVSRGVAAGVKPEQLQGTLFKCVNLRALDVSHWPLWNDRVVKRFLRCVGIGQFRHLRALSMRSCNEVSAPVVYDLLSQLCPYLQYLDLQDCGSLSGSCLPHGFVKLKVLMMGVARSRGKTTNKDIIARLFSNGKAEAPILEYLCLQNRSEVRSLAGIELLSTTLKVLDLRGCSDIPPEEYARFGQLKQLEQLLVGSVLPISILSEIIRGCPKLTVLDISGSEMSLDVIDLLCHHQRSLKKLKLTRCTALTNEGLSRLLACLPKLSVLDVSHCWRLSDSFLNNLGQIPSPSRLK</sequence>
<keyword evidence="14" id="KW-1185">Reference proteome</keyword>
<protein>
    <submittedName>
        <fullName evidence="13">Uncharacterized protein</fullName>
    </submittedName>
</protein>
<dbReference type="SMART" id="SM00367">
    <property type="entry name" value="LRR_CC"/>
    <property type="match status" value="4"/>
</dbReference>
<dbReference type="InterPro" id="IPR018247">
    <property type="entry name" value="EF_Hand_1_Ca_BS"/>
</dbReference>
<dbReference type="Pfam" id="PF13833">
    <property type="entry name" value="EF-hand_8"/>
    <property type="match status" value="1"/>
</dbReference>
<feature type="domain" description="PH" evidence="10">
    <location>
        <begin position="747"/>
        <end position="846"/>
    </location>
</feature>
<dbReference type="InterPro" id="IPR017441">
    <property type="entry name" value="Protein_kinase_ATP_BS"/>
</dbReference>
<keyword evidence="4 8" id="KW-0547">Nucleotide-binding</keyword>
<dbReference type="SUPFAM" id="SSF56112">
    <property type="entry name" value="Protein kinase-like (PK-like)"/>
    <property type="match status" value="1"/>
</dbReference>
<dbReference type="InterPro" id="IPR011009">
    <property type="entry name" value="Kinase-like_dom_sf"/>
</dbReference>
<keyword evidence="2" id="KW-0433">Leucine-rich repeat</keyword>
<dbReference type="Pfam" id="PF13516">
    <property type="entry name" value="LRR_6"/>
    <property type="match status" value="1"/>
</dbReference>
<dbReference type="PROSITE" id="PS00107">
    <property type="entry name" value="PROTEIN_KINASE_ATP"/>
    <property type="match status" value="1"/>
</dbReference>
<dbReference type="PROSITE" id="PS50003">
    <property type="entry name" value="PH_DOMAIN"/>
    <property type="match status" value="1"/>
</dbReference>
<feature type="region of interest" description="Disordered" evidence="9">
    <location>
        <begin position="659"/>
        <end position="680"/>
    </location>
</feature>
<dbReference type="InterPro" id="IPR002048">
    <property type="entry name" value="EF_hand_dom"/>
</dbReference>
<keyword evidence="3" id="KW-0677">Repeat</keyword>
<feature type="domain" description="EF-hand" evidence="12">
    <location>
        <begin position="95"/>
        <end position="130"/>
    </location>
</feature>
<evidence type="ECO:0000256" key="1">
    <source>
        <dbReference type="ARBA" id="ARBA00011245"/>
    </source>
</evidence>
<reference evidence="13" key="1">
    <citation type="submission" date="2023-08" db="EMBL/GenBank/DDBJ databases">
        <title>Draft sequence of the Babesia gibsoni genome.</title>
        <authorList>
            <person name="Yamagishi J.Y."/>
            <person name="Xuan X.X."/>
        </authorList>
    </citation>
    <scope>NUCLEOTIDE SEQUENCE</scope>
    <source>
        <strain evidence="13">Azabu</strain>
    </source>
</reference>
<evidence type="ECO:0000313" key="14">
    <source>
        <dbReference type="Proteomes" id="UP001230268"/>
    </source>
</evidence>
<dbReference type="InterPro" id="IPR011992">
    <property type="entry name" value="EF-hand-dom_pair"/>
</dbReference>
<comment type="similarity">
    <text evidence="7">Belongs to the protein kinase superfamily. Ser/Thr protein kinase family. CDPK subfamily.</text>
</comment>
<keyword evidence="6 8" id="KW-0067">ATP-binding</keyword>
<evidence type="ECO:0000313" key="13">
    <source>
        <dbReference type="EMBL" id="KAK1442505.1"/>
    </source>
</evidence>
<dbReference type="Pfam" id="PF00169">
    <property type="entry name" value="PH"/>
    <property type="match status" value="1"/>
</dbReference>
<evidence type="ECO:0000259" key="10">
    <source>
        <dbReference type="PROSITE" id="PS50003"/>
    </source>
</evidence>
<dbReference type="PROSITE" id="PS00108">
    <property type="entry name" value="PROTEIN_KINASE_ST"/>
    <property type="match status" value="1"/>
</dbReference>
<dbReference type="CDD" id="cd05117">
    <property type="entry name" value="STKc_CAMK"/>
    <property type="match status" value="1"/>
</dbReference>
<dbReference type="EMBL" id="JAVEPI010000003">
    <property type="protein sequence ID" value="KAK1442505.1"/>
    <property type="molecule type" value="Genomic_DNA"/>
</dbReference>
<dbReference type="InterPro" id="IPR011993">
    <property type="entry name" value="PH-like_dom_sf"/>
</dbReference>
<dbReference type="InterPro" id="IPR006553">
    <property type="entry name" value="Leu-rich_rpt_Cys-con_subtyp"/>
</dbReference>
<comment type="caution">
    <text evidence="13">The sequence shown here is derived from an EMBL/GenBank/DDBJ whole genome shotgun (WGS) entry which is preliminary data.</text>
</comment>
<dbReference type="InterPro" id="IPR032675">
    <property type="entry name" value="LRR_dom_sf"/>
</dbReference>
<dbReference type="PROSITE" id="PS50222">
    <property type="entry name" value="EF_HAND_2"/>
    <property type="match status" value="2"/>
</dbReference>
<dbReference type="SMART" id="SM00054">
    <property type="entry name" value="EFh"/>
    <property type="match status" value="3"/>
</dbReference>
<evidence type="ECO:0000259" key="12">
    <source>
        <dbReference type="PROSITE" id="PS50222"/>
    </source>
</evidence>
<dbReference type="SUPFAM" id="SSF50729">
    <property type="entry name" value="PH domain-like"/>
    <property type="match status" value="1"/>
</dbReference>
<feature type="region of interest" description="Disordered" evidence="9">
    <location>
        <begin position="326"/>
        <end position="345"/>
    </location>
</feature>
<evidence type="ECO:0000256" key="5">
    <source>
        <dbReference type="ARBA" id="ARBA00022837"/>
    </source>
</evidence>
<dbReference type="CDD" id="cd00051">
    <property type="entry name" value="EFh"/>
    <property type="match status" value="1"/>
</dbReference>
<evidence type="ECO:0000256" key="8">
    <source>
        <dbReference type="PROSITE-ProRule" id="PRU10141"/>
    </source>
</evidence>
<dbReference type="Gene3D" id="2.30.29.30">
    <property type="entry name" value="Pleckstrin-homology domain (PH domain)/Phosphotyrosine-binding domain (PTB)"/>
    <property type="match status" value="1"/>
</dbReference>
<dbReference type="Gene3D" id="3.30.200.20">
    <property type="entry name" value="Phosphorylase Kinase, domain 1"/>
    <property type="match status" value="1"/>
</dbReference>
<proteinExistence type="inferred from homology"/>
<dbReference type="GO" id="GO:0004672">
    <property type="term" value="F:protein kinase activity"/>
    <property type="evidence" value="ECO:0007669"/>
    <property type="project" value="InterPro"/>
</dbReference>
<dbReference type="Gene3D" id="3.80.10.10">
    <property type="entry name" value="Ribonuclease Inhibitor"/>
    <property type="match status" value="2"/>
</dbReference>
<evidence type="ECO:0000256" key="4">
    <source>
        <dbReference type="ARBA" id="ARBA00022741"/>
    </source>
</evidence>
<gene>
    <name evidence="13" type="ORF">BgAZ_300230</name>
</gene>